<organism evidence="7 8">
    <name type="scientific">Aspergillus wentii DTO 134E9</name>
    <dbReference type="NCBI Taxonomy" id="1073089"/>
    <lineage>
        <taxon>Eukaryota</taxon>
        <taxon>Fungi</taxon>
        <taxon>Dikarya</taxon>
        <taxon>Ascomycota</taxon>
        <taxon>Pezizomycotina</taxon>
        <taxon>Eurotiomycetes</taxon>
        <taxon>Eurotiomycetidae</taxon>
        <taxon>Eurotiales</taxon>
        <taxon>Aspergillaceae</taxon>
        <taxon>Aspergillus</taxon>
        <taxon>Aspergillus subgen. Cremei</taxon>
    </lineage>
</organism>
<dbReference type="EMBL" id="KV878216">
    <property type="protein sequence ID" value="OJJ31442.1"/>
    <property type="molecule type" value="Genomic_DNA"/>
</dbReference>
<feature type="region of interest" description="Disordered" evidence="5">
    <location>
        <begin position="179"/>
        <end position="199"/>
    </location>
</feature>
<keyword evidence="3 6" id="KW-1133">Transmembrane helix</keyword>
<evidence type="ECO:0000256" key="2">
    <source>
        <dbReference type="ARBA" id="ARBA00022692"/>
    </source>
</evidence>
<dbReference type="PANTHER" id="PTHR15549">
    <property type="entry name" value="PAIRED IMMUNOGLOBULIN-LIKE TYPE 2 RECEPTOR"/>
    <property type="match status" value="1"/>
</dbReference>
<keyword evidence="2 6" id="KW-0812">Transmembrane</keyword>
<dbReference type="Proteomes" id="UP000184383">
    <property type="component" value="Unassembled WGS sequence"/>
</dbReference>
<reference evidence="8" key="1">
    <citation type="journal article" date="2017" name="Genome Biol.">
        <title>Comparative genomics reveals high biological diversity and specific adaptations in the industrially and medically important fungal genus Aspergillus.</title>
        <authorList>
            <person name="de Vries R.P."/>
            <person name="Riley R."/>
            <person name="Wiebenga A."/>
            <person name="Aguilar-Osorio G."/>
            <person name="Amillis S."/>
            <person name="Uchima C.A."/>
            <person name="Anderluh G."/>
            <person name="Asadollahi M."/>
            <person name="Askin M."/>
            <person name="Barry K."/>
            <person name="Battaglia E."/>
            <person name="Bayram O."/>
            <person name="Benocci T."/>
            <person name="Braus-Stromeyer S.A."/>
            <person name="Caldana C."/>
            <person name="Canovas D."/>
            <person name="Cerqueira G.C."/>
            <person name="Chen F."/>
            <person name="Chen W."/>
            <person name="Choi C."/>
            <person name="Clum A."/>
            <person name="Dos Santos R.A."/>
            <person name="Damasio A.R."/>
            <person name="Diallinas G."/>
            <person name="Emri T."/>
            <person name="Fekete E."/>
            <person name="Flipphi M."/>
            <person name="Freyberg S."/>
            <person name="Gallo A."/>
            <person name="Gournas C."/>
            <person name="Habgood R."/>
            <person name="Hainaut M."/>
            <person name="Harispe M.L."/>
            <person name="Henrissat B."/>
            <person name="Hilden K.S."/>
            <person name="Hope R."/>
            <person name="Hossain A."/>
            <person name="Karabika E."/>
            <person name="Karaffa L."/>
            <person name="Karanyi Z."/>
            <person name="Krasevec N."/>
            <person name="Kuo A."/>
            <person name="Kusch H."/>
            <person name="LaButti K."/>
            <person name="Lagendijk E.L."/>
            <person name="Lapidus A."/>
            <person name="Levasseur A."/>
            <person name="Lindquist E."/>
            <person name="Lipzen A."/>
            <person name="Logrieco A.F."/>
            <person name="MacCabe A."/>
            <person name="Maekelae M.R."/>
            <person name="Malavazi I."/>
            <person name="Melin P."/>
            <person name="Meyer V."/>
            <person name="Mielnichuk N."/>
            <person name="Miskei M."/>
            <person name="Molnar A.P."/>
            <person name="Mule G."/>
            <person name="Ngan C.Y."/>
            <person name="Orejas M."/>
            <person name="Orosz E."/>
            <person name="Ouedraogo J.P."/>
            <person name="Overkamp K.M."/>
            <person name="Park H.-S."/>
            <person name="Perrone G."/>
            <person name="Piumi F."/>
            <person name="Punt P.J."/>
            <person name="Ram A.F."/>
            <person name="Ramon A."/>
            <person name="Rauscher S."/>
            <person name="Record E."/>
            <person name="Riano-Pachon D.M."/>
            <person name="Robert V."/>
            <person name="Roehrig J."/>
            <person name="Ruller R."/>
            <person name="Salamov A."/>
            <person name="Salih N.S."/>
            <person name="Samson R.A."/>
            <person name="Sandor E."/>
            <person name="Sanguinetti M."/>
            <person name="Schuetze T."/>
            <person name="Sepcic K."/>
            <person name="Shelest E."/>
            <person name="Sherlock G."/>
            <person name="Sophianopoulou V."/>
            <person name="Squina F.M."/>
            <person name="Sun H."/>
            <person name="Susca A."/>
            <person name="Todd R.B."/>
            <person name="Tsang A."/>
            <person name="Unkles S.E."/>
            <person name="van de Wiele N."/>
            <person name="van Rossen-Uffink D."/>
            <person name="Oliveira J.V."/>
            <person name="Vesth T.C."/>
            <person name="Visser J."/>
            <person name="Yu J.-H."/>
            <person name="Zhou M."/>
            <person name="Andersen M.R."/>
            <person name="Archer D.B."/>
            <person name="Baker S.E."/>
            <person name="Benoit I."/>
            <person name="Brakhage A.A."/>
            <person name="Braus G.H."/>
            <person name="Fischer R."/>
            <person name="Frisvad J.C."/>
            <person name="Goldman G.H."/>
            <person name="Houbraken J."/>
            <person name="Oakley B."/>
            <person name="Pocsi I."/>
            <person name="Scazzocchio C."/>
            <person name="Seiboth B."/>
            <person name="vanKuyk P.A."/>
            <person name="Wortman J."/>
            <person name="Dyer P.S."/>
            <person name="Grigoriev I.V."/>
        </authorList>
    </citation>
    <scope>NUCLEOTIDE SEQUENCE [LARGE SCALE GENOMIC DNA]</scope>
    <source>
        <strain evidence="8">DTO 134E9</strain>
    </source>
</reference>
<keyword evidence="4 6" id="KW-0472">Membrane</keyword>
<dbReference type="RefSeq" id="XP_040685119.1">
    <property type="nucleotide sequence ID" value="XM_040831522.1"/>
</dbReference>
<dbReference type="PANTHER" id="PTHR15549:SF6">
    <property type="entry name" value="MID2 DOMAIN-CONTAINING PROTEIN"/>
    <property type="match status" value="1"/>
</dbReference>
<evidence type="ECO:0000313" key="8">
    <source>
        <dbReference type="Proteomes" id="UP000184383"/>
    </source>
</evidence>
<evidence type="ECO:0000256" key="5">
    <source>
        <dbReference type="SAM" id="MobiDB-lite"/>
    </source>
</evidence>
<dbReference type="OrthoDB" id="4770059at2759"/>
<keyword evidence="8" id="KW-1185">Reference proteome</keyword>
<accession>A0A1L9R945</accession>
<evidence type="ECO:0008006" key="9">
    <source>
        <dbReference type="Google" id="ProtNLM"/>
    </source>
</evidence>
<protein>
    <recommendedName>
        <fullName evidence="9">Mid2 domain-containing protein</fullName>
    </recommendedName>
</protein>
<dbReference type="GeneID" id="63747370"/>
<evidence type="ECO:0000256" key="6">
    <source>
        <dbReference type="SAM" id="Phobius"/>
    </source>
</evidence>
<proteinExistence type="predicted"/>
<dbReference type="VEuPathDB" id="FungiDB:ASPWEDRAFT_176513"/>
<sequence>MTAASSGHIPLTTTFTPPSSCLNDLWLVGKSGSGWMNLGPTSTSECLPSGWATSSYFSPGICPSGYVIASSGVVYAGTVTESAATCCPVVDGRTYSPRDTYTAWSEVCQWRPESTATTEYNYTWVDSDGYTSSTTGSMSSNGHVNAYGVSIRWQSTDFSTPPATAAISTIAFVDATSTSESSSLSPTNSDPPSSRSGLSSGAKVGIGVGVAVGAILVIALVLALLFIRRLKRHPQYQGNTPGLVYKTPNELPTKPTLELPTRTNPQSSDMVELDGQR</sequence>
<evidence type="ECO:0000313" key="7">
    <source>
        <dbReference type="EMBL" id="OJJ31442.1"/>
    </source>
</evidence>
<gene>
    <name evidence="7" type="ORF">ASPWEDRAFT_176513</name>
</gene>
<dbReference type="GO" id="GO:0016020">
    <property type="term" value="C:membrane"/>
    <property type="evidence" value="ECO:0007669"/>
    <property type="project" value="UniProtKB-SubCell"/>
</dbReference>
<name>A0A1L9R945_ASPWE</name>
<comment type="subcellular location">
    <subcellularLocation>
        <location evidence="1">Membrane</location>
        <topology evidence="1">Single-pass membrane protein</topology>
    </subcellularLocation>
</comment>
<feature type="transmembrane region" description="Helical" evidence="6">
    <location>
        <begin position="204"/>
        <end position="227"/>
    </location>
</feature>
<dbReference type="InterPro" id="IPR051694">
    <property type="entry name" value="Immunoregulatory_rcpt-like"/>
</dbReference>
<dbReference type="GO" id="GO:0071944">
    <property type="term" value="C:cell periphery"/>
    <property type="evidence" value="ECO:0007669"/>
    <property type="project" value="UniProtKB-ARBA"/>
</dbReference>
<feature type="region of interest" description="Disordered" evidence="5">
    <location>
        <begin position="237"/>
        <end position="277"/>
    </location>
</feature>
<evidence type="ECO:0000256" key="1">
    <source>
        <dbReference type="ARBA" id="ARBA00004167"/>
    </source>
</evidence>
<evidence type="ECO:0000256" key="3">
    <source>
        <dbReference type="ARBA" id="ARBA00022989"/>
    </source>
</evidence>
<evidence type="ECO:0000256" key="4">
    <source>
        <dbReference type="ARBA" id="ARBA00023136"/>
    </source>
</evidence>
<dbReference type="STRING" id="1073089.A0A1L9R945"/>
<dbReference type="AlphaFoldDB" id="A0A1L9R945"/>